<dbReference type="InterPro" id="IPR029044">
    <property type="entry name" value="Nucleotide-diphossugar_trans"/>
</dbReference>
<dbReference type="GO" id="GO:0016779">
    <property type="term" value="F:nucleotidyltransferase activity"/>
    <property type="evidence" value="ECO:0007669"/>
    <property type="project" value="UniProtKB-ARBA"/>
</dbReference>
<organism evidence="7 8">
    <name type="scientific">Roseiterribacter gracilis</name>
    <dbReference type="NCBI Taxonomy" id="2812848"/>
    <lineage>
        <taxon>Bacteria</taxon>
        <taxon>Pseudomonadati</taxon>
        <taxon>Pseudomonadota</taxon>
        <taxon>Alphaproteobacteria</taxon>
        <taxon>Rhodospirillales</taxon>
        <taxon>Roseiterribacteraceae</taxon>
        <taxon>Roseiterribacter</taxon>
    </lineage>
</organism>
<dbReference type="EC" id="5.4.2.9" evidence="3"/>
<dbReference type="AlphaFoldDB" id="A0A8S8XDQ9"/>
<dbReference type="SUPFAM" id="SSF51621">
    <property type="entry name" value="Phosphoenolpyruvate/pyruvate domain"/>
    <property type="match status" value="1"/>
</dbReference>
<dbReference type="InterPro" id="IPR040442">
    <property type="entry name" value="Pyrv_kinase-like_dom_sf"/>
</dbReference>
<proteinExistence type="inferred from homology"/>
<dbReference type="Pfam" id="PF12804">
    <property type="entry name" value="NTP_transf_3"/>
    <property type="match status" value="1"/>
</dbReference>
<feature type="region of interest" description="Disordered" evidence="5">
    <location>
        <begin position="1"/>
        <end position="22"/>
    </location>
</feature>
<accession>A0A8S8XDQ9</accession>
<evidence type="ECO:0000313" key="8">
    <source>
        <dbReference type="Proteomes" id="UP000681075"/>
    </source>
</evidence>
<evidence type="ECO:0000313" key="7">
    <source>
        <dbReference type="EMBL" id="GIL40814.1"/>
    </source>
</evidence>
<reference evidence="7" key="1">
    <citation type="submission" date="2021-02" db="EMBL/GenBank/DDBJ databases">
        <title>Genome sequence of Rhodospirillales sp. strain TMPK1 isolated from soil.</title>
        <authorList>
            <person name="Nakai R."/>
            <person name="Kusada H."/>
            <person name="Tamaki H."/>
        </authorList>
    </citation>
    <scope>NUCLEOTIDE SEQUENCE</scope>
    <source>
        <strain evidence="7">TMPK1</strain>
    </source>
</reference>
<dbReference type="InterPro" id="IPR025877">
    <property type="entry name" value="MobA-like_NTP_Trfase"/>
</dbReference>
<dbReference type="Gene3D" id="3.20.20.60">
    <property type="entry name" value="Phosphoenolpyruvate-binding domains"/>
    <property type="match status" value="1"/>
</dbReference>
<dbReference type="PANTHER" id="PTHR42905:SF7">
    <property type="entry name" value="PHOSPHOENOLPYRUVATE PHOSPHOMUTASE"/>
    <property type="match status" value="1"/>
</dbReference>
<dbReference type="RefSeq" id="WP_420244028.1">
    <property type="nucleotide sequence ID" value="NZ_BOPV01000001.1"/>
</dbReference>
<dbReference type="Proteomes" id="UP000681075">
    <property type="component" value="Unassembled WGS sequence"/>
</dbReference>
<evidence type="ECO:0000259" key="6">
    <source>
        <dbReference type="Pfam" id="PF12804"/>
    </source>
</evidence>
<evidence type="ECO:0000256" key="2">
    <source>
        <dbReference type="ARBA" id="ARBA00023235"/>
    </source>
</evidence>
<dbReference type="CDD" id="cd00377">
    <property type="entry name" value="ICL_PEPM"/>
    <property type="match status" value="1"/>
</dbReference>
<evidence type="ECO:0000256" key="1">
    <source>
        <dbReference type="ARBA" id="ARBA00022842"/>
    </source>
</evidence>
<gene>
    <name evidence="7" type="primary">pepM</name>
    <name evidence="7" type="ORF">TMPK1_30510</name>
</gene>
<feature type="domain" description="MobA-like NTP transferase" evidence="6">
    <location>
        <begin position="318"/>
        <end position="436"/>
    </location>
</feature>
<sequence length="557" mass="61111">MDARVRTPDSAWMGDAGASQPSVESRPAALKRLLTQPELAFLMEAHNGLSAKIVEEAGFEGIWASGLSISASLGVRDNNEASWTQTLDVLEFMADASSLPILVDGDTGYGNFNNVRRLIRKLEQRGIAGVCIEDKLFPKMNSFLGEGQELADIVEFCGRLRAGADSKTDPDFQIVARTEALISGQGMDEALRRAEAYHAAGADAVLIHSKQKTAAEVLTFMERWDGRCPVVIVPTTYHATPTEIFRQAGFSTVIWANHTMRAAVTAMRETAERIQRDQSLHAIEGAVVPVSEIFRITGNDEYEEASRLYLPAERLVRGIVLAASRGEQLGEITQDKPKAMVDVRGRPLLRRLVDTMIACGARDMTVVRGWKKEAIAFADVRYVDNDAYETTGEVASLAQAVKKLDGECIVTYGDVLFRRWILDGLLETAGDVSIAVDALWERRRSTGPRDLVRGSRPFTGFDLDEQVVTLDAIGSDTQAPTGEWIGLLRLSARGSELVRDELKALEAEGLLATADLPLLLTRLQKHTPITVHYVTANWLDVDDVLDLADARNFPFAG</sequence>
<dbReference type="PANTHER" id="PTHR42905">
    <property type="entry name" value="PHOSPHOENOLPYRUVATE CARBOXYLASE"/>
    <property type="match status" value="1"/>
</dbReference>
<dbReference type="InterPro" id="IPR039556">
    <property type="entry name" value="ICL/PEPM"/>
</dbReference>
<comment type="similarity">
    <text evidence="4">Belongs to the isocitrate lyase/PEP mutase superfamily. PEP mutase family.</text>
</comment>
<dbReference type="NCBIfam" id="TIGR02320">
    <property type="entry name" value="PEP_mutase"/>
    <property type="match status" value="1"/>
</dbReference>
<dbReference type="InterPro" id="IPR015813">
    <property type="entry name" value="Pyrv/PenolPyrv_kinase-like_dom"/>
</dbReference>
<dbReference type="Gene3D" id="3.90.550.10">
    <property type="entry name" value="Spore Coat Polysaccharide Biosynthesis Protein SpsA, Chain A"/>
    <property type="match status" value="1"/>
</dbReference>
<keyword evidence="1" id="KW-0460">Magnesium</keyword>
<comment type="caution">
    <text evidence="7">The sequence shown here is derived from an EMBL/GenBank/DDBJ whole genome shotgun (WGS) entry which is preliminary data.</text>
</comment>
<evidence type="ECO:0000256" key="4">
    <source>
        <dbReference type="ARBA" id="ARBA00038455"/>
    </source>
</evidence>
<dbReference type="EMBL" id="BOPV01000001">
    <property type="protein sequence ID" value="GIL40814.1"/>
    <property type="molecule type" value="Genomic_DNA"/>
</dbReference>
<protein>
    <recommendedName>
        <fullName evidence="3">phosphoenolpyruvate mutase</fullName>
        <ecNumber evidence="3">5.4.2.9</ecNumber>
    </recommendedName>
</protein>
<keyword evidence="2" id="KW-0413">Isomerase</keyword>
<dbReference type="SUPFAM" id="SSF53448">
    <property type="entry name" value="Nucleotide-diphospho-sugar transferases"/>
    <property type="match status" value="1"/>
</dbReference>
<evidence type="ECO:0000256" key="3">
    <source>
        <dbReference type="ARBA" id="ARBA00024063"/>
    </source>
</evidence>
<evidence type="ECO:0000256" key="5">
    <source>
        <dbReference type="SAM" id="MobiDB-lite"/>
    </source>
</evidence>
<dbReference type="Pfam" id="PF13714">
    <property type="entry name" value="PEP_mutase"/>
    <property type="match status" value="1"/>
</dbReference>
<keyword evidence="8" id="KW-1185">Reference proteome</keyword>
<dbReference type="GO" id="GO:0050188">
    <property type="term" value="F:phosphoenolpyruvate mutase activity"/>
    <property type="evidence" value="ECO:0007669"/>
    <property type="project" value="UniProtKB-EC"/>
</dbReference>
<dbReference type="InterPro" id="IPR012698">
    <property type="entry name" value="PEnolPyrv_PMutase_core"/>
</dbReference>
<name>A0A8S8XDQ9_9PROT</name>